<keyword evidence="6" id="KW-0804">Transcription</keyword>
<dbReference type="GO" id="GO:0006364">
    <property type="term" value="P:rRNA processing"/>
    <property type="evidence" value="ECO:0007669"/>
    <property type="project" value="UniProtKB-KW"/>
</dbReference>
<dbReference type="InterPro" id="IPR001680">
    <property type="entry name" value="WD40_rpt"/>
</dbReference>
<dbReference type="PROSITE" id="PS50082">
    <property type="entry name" value="WD_REPEATS_2"/>
    <property type="match status" value="1"/>
</dbReference>
<dbReference type="InterPro" id="IPR015943">
    <property type="entry name" value="WD40/YVTN_repeat-like_dom_sf"/>
</dbReference>
<dbReference type="SMART" id="SM00320">
    <property type="entry name" value="WD40"/>
    <property type="match status" value="4"/>
</dbReference>
<gene>
    <name evidence="10" type="ORF">HETSPECPRED_005770</name>
</gene>
<feature type="compositionally biased region" description="Basic residues" evidence="9">
    <location>
        <begin position="202"/>
        <end position="211"/>
    </location>
</feature>
<dbReference type="GO" id="GO:0032040">
    <property type="term" value="C:small-subunit processome"/>
    <property type="evidence" value="ECO:0007669"/>
    <property type="project" value="InterPro"/>
</dbReference>
<evidence type="ECO:0008006" key="12">
    <source>
        <dbReference type="Google" id="ProtNLM"/>
    </source>
</evidence>
<feature type="compositionally biased region" description="Polar residues" evidence="9">
    <location>
        <begin position="87"/>
        <end position="101"/>
    </location>
</feature>
<dbReference type="AlphaFoldDB" id="A0A8H3ILD1"/>
<evidence type="ECO:0000256" key="2">
    <source>
        <dbReference type="ARBA" id="ARBA00022517"/>
    </source>
</evidence>
<dbReference type="GO" id="GO:0045943">
    <property type="term" value="P:positive regulation of transcription by RNA polymerase I"/>
    <property type="evidence" value="ECO:0007669"/>
    <property type="project" value="InterPro"/>
</dbReference>
<feature type="compositionally biased region" description="Basic and acidic residues" evidence="9">
    <location>
        <begin position="135"/>
        <end position="160"/>
    </location>
</feature>
<proteinExistence type="predicted"/>
<feature type="compositionally biased region" description="Basic and acidic residues" evidence="9">
    <location>
        <begin position="11"/>
        <end position="21"/>
    </location>
</feature>
<evidence type="ECO:0000313" key="10">
    <source>
        <dbReference type="EMBL" id="CAF9925165.1"/>
    </source>
</evidence>
<evidence type="ECO:0000256" key="7">
    <source>
        <dbReference type="ARBA" id="ARBA00023242"/>
    </source>
</evidence>
<organism evidence="10 11">
    <name type="scientific">Heterodermia speciosa</name>
    <dbReference type="NCBI Taxonomy" id="116794"/>
    <lineage>
        <taxon>Eukaryota</taxon>
        <taxon>Fungi</taxon>
        <taxon>Dikarya</taxon>
        <taxon>Ascomycota</taxon>
        <taxon>Pezizomycotina</taxon>
        <taxon>Lecanoromycetes</taxon>
        <taxon>OSLEUM clade</taxon>
        <taxon>Lecanoromycetidae</taxon>
        <taxon>Caliciales</taxon>
        <taxon>Physciaceae</taxon>
        <taxon>Heterodermia</taxon>
    </lineage>
</organism>
<comment type="caution">
    <text evidence="10">The sequence shown here is derived from an EMBL/GenBank/DDBJ whole genome shotgun (WGS) entry which is preliminary data.</text>
</comment>
<keyword evidence="11" id="KW-1185">Reference proteome</keyword>
<feature type="compositionally biased region" description="Basic residues" evidence="9">
    <location>
        <begin position="1"/>
        <end position="10"/>
    </location>
</feature>
<dbReference type="PANTHER" id="PTHR44215">
    <property type="entry name" value="WD REPEAT-CONTAINING PROTEIN 75"/>
    <property type="match status" value="1"/>
</dbReference>
<dbReference type="PROSITE" id="PS50294">
    <property type="entry name" value="WD_REPEATS_REGION"/>
    <property type="match status" value="1"/>
</dbReference>
<dbReference type="Gene3D" id="2.130.10.10">
    <property type="entry name" value="YVTN repeat-like/Quinoprotein amine dehydrogenase"/>
    <property type="match status" value="3"/>
</dbReference>
<dbReference type="SUPFAM" id="SSF50978">
    <property type="entry name" value="WD40 repeat-like"/>
    <property type="match status" value="2"/>
</dbReference>
<dbReference type="EMBL" id="CAJPDS010000037">
    <property type="protein sequence ID" value="CAF9925165.1"/>
    <property type="molecule type" value="Genomic_DNA"/>
</dbReference>
<evidence type="ECO:0000256" key="4">
    <source>
        <dbReference type="ARBA" id="ARBA00022574"/>
    </source>
</evidence>
<keyword evidence="2" id="KW-0690">Ribosome biogenesis</keyword>
<feature type="compositionally biased region" description="Polar residues" evidence="9">
    <location>
        <begin position="161"/>
        <end position="184"/>
    </location>
</feature>
<evidence type="ECO:0000256" key="3">
    <source>
        <dbReference type="ARBA" id="ARBA00022552"/>
    </source>
</evidence>
<dbReference type="GO" id="GO:0003723">
    <property type="term" value="F:RNA binding"/>
    <property type="evidence" value="ECO:0007669"/>
    <property type="project" value="InterPro"/>
</dbReference>
<keyword evidence="3" id="KW-0698">rRNA processing</keyword>
<dbReference type="PANTHER" id="PTHR44215:SF1">
    <property type="entry name" value="WD REPEAT-CONTAINING PROTEIN 75"/>
    <property type="match status" value="1"/>
</dbReference>
<dbReference type="InterPro" id="IPR036322">
    <property type="entry name" value="WD40_repeat_dom_sf"/>
</dbReference>
<feature type="repeat" description="WD" evidence="8">
    <location>
        <begin position="543"/>
        <end position="584"/>
    </location>
</feature>
<dbReference type="InterPro" id="IPR053826">
    <property type="entry name" value="WDR75"/>
</dbReference>
<dbReference type="Proteomes" id="UP000664521">
    <property type="component" value="Unassembled WGS sequence"/>
</dbReference>
<dbReference type="Pfam" id="PF23869">
    <property type="entry name" value="Beta-prop_WDR75_1st"/>
    <property type="match status" value="1"/>
</dbReference>
<comment type="subcellular location">
    <subcellularLocation>
        <location evidence="1">Nucleus</location>
        <location evidence="1">Nucleolus</location>
    </subcellularLocation>
</comment>
<keyword evidence="7" id="KW-0539">Nucleus</keyword>
<protein>
    <recommendedName>
        <fullName evidence="12">WD40 repeat-like protein</fullName>
    </recommendedName>
</protein>
<evidence type="ECO:0000256" key="9">
    <source>
        <dbReference type="SAM" id="MobiDB-lite"/>
    </source>
</evidence>
<feature type="region of interest" description="Disordered" evidence="9">
    <location>
        <begin position="1"/>
        <end position="269"/>
    </location>
</feature>
<dbReference type="GO" id="GO:2000234">
    <property type="term" value="P:positive regulation of rRNA processing"/>
    <property type="evidence" value="ECO:0007669"/>
    <property type="project" value="TreeGrafter"/>
</dbReference>
<sequence length="1145" mass="125223">MSSHKRKRRGDHGQGQDDNSHKQKRPRSNGRAATTDLDGDIHATDSQEGLKHNDGVPEADTTNPAPAVSAVEARGGGKRKSRKRESNPTLEANGASTTAQSEVKVDSGISIPDGEVAKVTLEEQEAKRQRRKEKKREAKEEKNAAKRNQEIIKADQEHNPLQHSDPNGTARVSNNIGILQNSDNIMDGADKVSTDIQEAKAQKRKKGRKKDKMTTAESAASGAAKALKKPKKLPGSSQKERSKKPTKSKSDKHSRHKSSSRKKLRDKIAPTWRVSESAGGCMLRIDPLFSPSEDCMLIAYDMSVCVFSTSNSLLLRRLRGKNSKQISSLALSPVDAAQLYISKVTGIVEKWDWTNGTLLGIWDTKTPVHLIATLTPKSAGHGTDYVYSVDKLMGSRWTITAHRLMAEENASKTDLNTLLKYEEPITSLRIFEEGSIIVATSGYKLLIGSTDNPHRPLLKDISYVWREITCSEWITSIDTRIRSVDASSKKPKLVKAATKCAVDIAVGGIKGAIYVYEDLLASLISKEDKSKGGIADNITPRKLHWHRNAVSSVKWSTDGNYLISGGHETVLAIWQLETGHRQDLPHLAAAIESIVVSPTGTSYGIRLADNSAMILSTTELQPTFSVAGIQLPTADRASAIELPSIPTVDFPKGDLLPKQDRRFPAVSATSAGQLLLAVPANSISGTSTRNACFLQTFDVNSAQQVSRQALTRNKVTVLNMGPEGNTIEEPNVTHMQLSHDGTWLATVDEWIPPKRDLDHISFDDQRAEEEQSFRNEIYLKFWSWDDNTSSWELVSRIDHPQQRSASSTGRVLDLVADPLQIGYASVGEDGVINMWKPQLRKRHGLNVRNKEGKSLTSWDCRWTHHLPSTGPAAASTSRIIRLAFSPDGSVLAAGTSATSVVHLMSTSSGTLHSSLYAQFEGPLFGVGIIDRYLVTLSNELRVWDMVTEELHYGLAFDANQGSLERRLVYTHLAIDHKNNTFAIAIPELAPTSIGRGKDLTSRIAVFDAELADPVFHRIQQKLTSSLLPVAGRKAFYFIDTAAEVRTLSVAPKIAEGSGQQSRAQNEPAALGLGNIYGTGQANVDSPSREVLKLTSTNIVAPRAEEEDTKVVSAEKLAEVFAAESAFALPSVTEMFEQVAILFAGI</sequence>
<keyword evidence="4 8" id="KW-0853">WD repeat</keyword>
<feature type="compositionally biased region" description="Basic residues" evidence="9">
    <location>
        <begin position="241"/>
        <end position="265"/>
    </location>
</feature>
<evidence type="ECO:0000256" key="5">
    <source>
        <dbReference type="ARBA" id="ARBA00022737"/>
    </source>
</evidence>
<accession>A0A8H3ILD1</accession>
<evidence type="ECO:0000313" key="11">
    <source>
        <dbReference type="Proteomes" id="UP000664521"/>
    </source>
</evidence>
<name>A0A8H3ILD1_9LECA</name>
<evidence type="ECO:0000256" key="6">
    <source>
        <dbReference type="ARBA" id="ARBA00023163"/>
    </source>
</evidence>
<feature type="compositionally biased region" description="Basic and acidic residues" evidence="9">
    <location>
        <begin position="188"/>
        <end position="201"/>
    </location>
</feature>
<feature type="compositionally biased region" description="Basic and acidic residues" evidence="9">
    <location>
        <begin position="39"/>
        <end position="55"/>
    </location>
</feature>
<evidence type="ECO:0000256" key="8">
    <source>
        <dbReference type="PROSITE-ProRule" id="PRU00221"/>
    </source>
</evidence>
<reference evidence="10" key="1">
    <citation type="submission" date="2021-03" db="EMBL/GenBank/DDBJ databases">
        <authorList>
            <person name="Tagirdzhanova G."/>
        </authorList>
    </citation>
    <scope>NUCLEOTIDE SEQUENCE</scope>
</reference>
<evidence type="ECO:0000256" key="1">
    <source>
        <dbReference type="ARBA" id="ARBA00004604"/>
    </source>
</evidence>
<keyword evidence="5" id="KW-0677">Repeat</keyword>
<dbReference type="OrthoDB" id="4096at2759"/>